<feature type="transmembrane region" description="Helical" evidence="1">
    <location>
        <begin position="21"/>
        <end position="42"/>
    </location>
</feature>
<accession>A0A1H6VD01</accession>
<dbReference type="EMBL" id="FNZF01000001">
    <property type="protein sequence ID" value="SEJ00854.1"/>
    <property type="molecule type" value="Genomic_DNA"/>
</dbReference>
<gene>
    <name evidence="2" type="ORF">SAMN04488127_1041</name>
</gene>
<feature type="transmembrane region" description="Helical" evidence="1">
    <location>
        <begin position="228"/>
        <end position="249"/>
    </location>
</feature>
<dbReference type="Proteomes" id="UP000199200">
    <property type="component" value="Unassembled WGS sequence"/>
</dbReference>
<protein>
    <submittedName>
        <fullName evidence="2">ABC-2 type transport system permease protein</fullName>
    </submittedName>
</protein>
<dbReference type="OrthoDB" id="4187110at2"/>
<sequence>MKQFSLLLGKELREQARSFKLFWVPLVFIFFGALEPLTYHFLPQILESVGNLPEGAEFMLPEMTGADVYASLTGQYQTIGLLVLVLAFMGSLSGERKSGTGTLLYVRPISYSTYYLSKWTAAVLLAFASLWLGYGMAATYIVQLYETVPGFTDVALFLLVMAAWLIFVVTLTLTASAALPTGGAAGAALGILFIGMMIDSLVGTYWTWSPWKLQGYGLMYLTGSPESGDLAGALGVTALITVLLILFGIRQARKNAAKAKV</sequence>
<feature type="transmembrane region" description="Helical" evidence="1">
    <location>
        <begin position="187"/>
        <end position="208"/>
    </location>
</feature>
<feature type="transmembrane region" description="Helical" evidence="1">
    <location>
        <begin position="76"/>
        <end position="94"/>
    </location>
</feature>
<feature type="transmembrane region" description="Helical" evidence="1">
    <location>
        <begin position="154"/>
        <end position="175"/>
    </location>
</feature>
<feature type="transmembrane region" description="Helical" evidence="1">
    <location>
        <begin position="115"/>
        <end position="134"/>
    </location>
</feature>
<evidence type="ECO:0000313" key="2">
    <source>
        <dbReference type="EMBL" id="SEJ00854.1"/>
    </source>
</evidence>
<dbReference type="AlphaFoldDB" id="A0A1H6VD01"/>
<keyword evidence="1" id="KW-1133">Transmembrane helix</keyword>
<reference evidence="3" key="1">
    <citation type="submission" date="2016-10" db="EMBL/GenBank/DDBJ databases">
        <authorList>
            <person name="Varghese N."/>
            <person name="Submissions S."/>
        </authorList>
    </citation>
    <scope>NUCLEOTIDE SEQUENCE [LARGE SCALE GENOMIC DNA]</scope>
    <source>
        <strain evidence="3">CGMCC 1.6763</strain>
    </source>
</reference>
<evidence type="ECO:0000256" key="1">
    <source>
        <dbReference type="SAM" id="Phobius"/>
    </source>
</evidence>
<dbReference type="RefSeq" id="WP_092050627.1">
    <property type="nucleotide sequence ID" value="NZ_FNZF01000001.1"/>
</dbReference>
<keyword evidence="3" id="KW-1185">Reference proteome</keyword>
<dbReference type="STRING" id="426757.SAMN04488127_1041"/>
<keyword evidence="1" id="KW-0812">Transmembrane</keyword>
<dbReference type="Pfam" id="PF12679">
    <property type="entry name" value="ABC2_membrane_2"/>
    <property type="match status" value="1"/>
</dbReference>
<keyword evidence="1" id="KW-0472">Membrane</keyword>
<proteinExistence type="predicted"/>
<organism evidence="2 3">
    <name type="scientific">Bhargavaea ginsengi</name>
    <dbReference type="NCBI Taxonomy" id="426757"/>
    <lineage>
        <taxon>Bacteria</taxon>
        <taxon>Bacillati</taxon>
        <taxon>Bacillota</taxon>
        <taxon>Bacilli</taxon>
        <taxon>Bacillales</taxon>
        <taxon>Caryophanaceae</taxon>
        <taxon>Bhargavaea</taxon>
    </lineage>
</organism>
<dbReference type="GO" id="GO:0140359">
    <property type="term" value="F:ABC-type transporter activity"/>
    <property type="evidence" value="ECO:0007669"/>
    <property type="project" value="InterPro"/>
</dbReference>
<evidence type="ECO:0000313" key="3">
    <source>
        <dbReference type="Proteomes" id="UP000199200"/>
    </source>
</evidence>
<name>A0A1H6VD01_9BACL</name>
<dbReference type="GO" id="GO:0005886">
    <property type="term" value="C:plasma membrane"/>
    <property type="evidence" value="ECO:0007669"/>
    <property type="project" value="UniProtKB-SubCell"/>
</dbReference>